<name>B1HPH9_LYSSC</name>
<accession>B1HPH9</accession>
<evidence type="ECO:0000313" key="2">
    <source>
        <dbReference type="Proteomes" id="UP000002164"/>
    </source>
</evidence>
<reference evidence="1 2" key="1">
    <citation type="journal article" date="2008" name="J. Bacteriol.">
        <title>Complete genome sequence of the mosquitocidal bacterium Bacillus sphaericus C3-41 and comparison with those of closely related Bacillus species.</title>
        <authorList>
            <person name="Hu X."/>
            <person name="Fan W."/>
            <person name="Han B."/>
            <person name="Liu H."/>
            <person name="Zheng D."/>
            <person name="Li Q."/>
            <person name="Dong W."/>
            <person name="Yan J."/>
            <person name="Gao M."/>
            <person name="Berry C."/>
            <person name="Yuan Z."/>
        </authorList>
    </citation>
    <scope>NUCLEOTIDE SEQUENCE [LARGE SCALE GENOMIC DNA]</scope>
    <source>
        <strain evidence="1 2">C3-41</strain>
    </source>
</reference>
<dbReference type="KEGG" id="lsp:Bsph_3112"/>
<proteinExistence type="predicted"/>
<dbReference type="HOGENOM" id="CLU_3272399_0_0_9"/>
<dbReference type="Proteomes" id="UP000002164">
    <property type="component" value="Chromosome"/>
</dbReference>
<gene>
    <name evidence="1" type="ordered locus">Bsph_3112</name>
</gene>
<dbReference type="AlphaFoldDB" id="B1HPH9"/>
<dbReference type="EnsemblBacteria" id="ACA40625">
    <property type="protein sequence ID" value="ACA40625"/>
    <property type="gene ID" value="Bsph_3112"/>
</dbReference>
<sequence>MEEAEHLRHSYDIKQNYTSVKKRLSTSLRMQKKSKVCDGQP</sequence>
<protein>
    <submittedName>
        <fullName evidence="1">Uncharacterized protein</fullName>
    </submittedName>
</protein>
<organism evidence="1 2">
    <name type="scientific">Lysinibacillus sphaericus (strain C3-41)</name>
    <dbReference type="NCBI Taxonomy" id="444177"/>
    <lineage>
        <taxon>Bacteria</taxon>
        <taxon>Bacillati</taxon>
        <taxon>Bacillota</taxon>
        <taxon>Bacilli</taxon>
        <taxon>Bacillales</taxon>
        <taxon>Bacillaceae</taxon>
        <taxon>Lysinibacillus</taxon>
    </lineage>
</organism>
<dbReference type="EMBL" id="CP000817">
    <property type="protein sequence ID" value="ACA40625.1"/>
    <property type="molecule type" value="Genomic_DNA"/>
</dbReference>
<evidence type="ECO:0000313" key="1">
    <source>
        <dbReference type="EMBL" id="ACA40625.1"/>
    </source>
</evidence>